<dbReference type="OrthoDB" id="1894577at2759"/>
<reference evidence="3" key="1">
    <citation type="submission" date="2016-06" db="EMBL/GenBank/DDBJ databases">
        <title>Parallel loss of symbiosis genes in relatives of nitrogen-fixing non-legume Parasponia.</title>
        <authorList>
            <person name="Van Velzen R."/>
            <person name="Holmer R."/>
            <person name="Bu F."/>
            <person name="Rutten L."/>
            <person name="Van Zeijl A."/>
            <person name="Liu W."/>
            <person name="Santuari L."/>
            <person name="Cao Q."/>
            <person name="Sharma T."/>
            <person name="Shen D."/>
            <person name="Roswanjaya Y."/>
            <person name="Wardhani T."/>
            <person name="Kalhor M.S."/>
            <person name="Jansen J."/>
            <person name="Van den Hoogen J."/>
            <person name="Gungor B."/>
            <person name="Hartog M."/>
            <person name="Hontelez J."/>
            <person name="Verver J."/>
            <person name="Yang W.-C."/>
            <person name="Schijlen E."/>
            <person name="Repin R."/>
            <person name="Schilthuizen M."/>
            <person name="Schranz E."/>
            <person name="Heidstra R."/>
            <person name="Miyata K."/>
            <person name="Fedorova E."/>
            <person name="Kohlen W."/>
            <person name="Bisseling T."/>
            <person name="Smit S."/>
            <person name="Geurts R."/>
        </authorList>
    </citation>
    <scope>NUCLEOTIDE SEQUENCE [LARGE SCALE GENOMIC DNA]</scope>
    <source>
        <strain evidence="3">cv. RG33-2</strain>
    </source>
</reference>
<dbReference type="FunCoup" id="A0A2P5ES24">
    <property type="interactions" value="137"/>
</dbReference>
<dbReference type="STRING" id="63057.A0A2P5ES24"/>
<evidence type="ECO:0000313" key="2">
    <source>
        <dbReference type="EMBL" id="PON88326.1"/>
    </source>
</evidence>
<proteinExistence type="predicted"/>
<gene>
    <name evidence="2" type="ORF">TorRG33x02_159130</name>
</gene>
<keyword evidence="3" id="KW-1185">Reference proteome</keyword>
<feature type="compositionally biased region" description="Basic and acidic residues" evidence="1">
    <location>
        <begin position="314"/>
        <end position="344"/>
    </location>
</feature>
<dbReference type="AlphaFoldDB" id="A0A2P5ES24"/>
<dbReference type="InParanoid" id="A0A2P5ES24"/>
<feature type="compositionally biased region" description="Polar residues" evidence="1">
    <location>
        <begin position="412"/>
        <end position="422"/>
    </location>
</feature>
<comment type="caution">
    <text evidence="2">The sequence shown here is derived from an EMBL/GenBank/DDBJ whole genome shotgun (WGS) entry which is preliminary data.</text>
</comment>
<accession>A0A2P5ES24</accession>
<feature type="compositionally biased region" description="Basic and acidic residues" evidence="1">
    <location>
        <begin position="425"/>
        <end position="442"/>
    </location>
</feature>
<dbReference type="Proteomes" id="UP000237000">
    <property type="component" value="Unassembled WGS sequence"/>
</dbReference>
<feature type="compositionally biased region" description="Basic and acidic residues" evidence="1">
    <location>
        <begin position="352"/>
        <end position="380"/>
    </location>
</feature>
<name>A0A2P5ES24_TREOI</name>
<organism evidence="2 3">
    <name type="scientific">Trema orientale</name>
    <name type="common">Charcoal tree</name>
    <name type="synonym">Celtis orientalis</name>
    <dbReference type="NCBI Taxonomy" id="63057"/>
    <lineage>
        <taxon>Eukaryota</taxon>
        <taxon>Viridiplantae</taxon>
        <taxon>Streptophyta</taxon>
        <taxon>Embryophyta</taxon>
        <taxon>Tracheophyta</taxon>
        <taxon>Spermatophyta</taxon>
        <taxon>Magnoliopsida</taxon>
        <taxon>eudicotyledons</taxon>
        <taxon>Gunneridae</taxon>
        <taxon>Pentapetalae</taxon>
        <taxon>rosids</taxon>
        <taxon>fabids</taxon>
        <taxon>Rosales</taxon>
        <taxon>Cannabaceae</taxon>
        <taxon>Trema</taxon>
    </lineage>
</organism>
<protein>
    <submittedName>
        <fullName evidence="2">ABC subfamily C protein</fullName>
    </submittedName>
</protein>
<dbReference type="PANTHER" id="PTHR34962:SF3">
    <property type="entry name" value="ABC SUBFAMILY C PROTEIN"/>
    <property type="match status" value="1"/>
</dbReference>
<feature type="region of interest" description="Disordered" evidence="1">
    <location>
        <begin position="294"/>
        <end position="389"/>
    </location>
</feature>
<evidence type="ECO:0000256" key="1">
    <source>
        <dbReference type="SAM" id="MobiDB-lite"/>
    </source>
</evidence>
<evidence type="ECO:0000313" key="3">
    <source>
        <dbReference type="Proteomes" id="UP000237000"/>
    </source>
</evidence>
<dbReference type="EMBL" id="JXTC01000107">
    <property type="protein sequence ID" value="PON88326.1"/>
    <property type="molecule type" value="Genomic_DNA"/>
</dbReference>
<sequence length="573" mass="63991">MAFSFVKPNFNPNFRPSKLLLSAHTPPTPLKRFKFTKRRNSLRPKILRILKPTNPFPPQKPLETQLITILPPETHDQEFPSGESGRSYSAVAGEGDKVEEFRSSESETAGNNGGVGEFSGRYFLKFGLYLIGAFLVQTVYAVWVLANQEDRNLDSSDSGKERFLLSKGLSSNLGSDSSNGVYLDESQLEEKIDEIRAMAKQARKVEKNGYLKDSGSKNGGFDKNLNSRNRIGIEKEIKTRLLKLQKSLNSDKEKLPVSYVSYLSNAGKKVGDEVTKAGSDERKGNENLMFKKKLMFRSPSTEPSKSPKGFGDSGKYEVSKGKKSGFSEKIVENGSVRNDDMELSEKEEEEFQGERDLTQNDWNKLDKGTRRGDGGKEMSQRRKPRNGVFWESKVVRPSVEVAKSRDLGTESGHLSLSRNGSSRPKVAEKKPASNKVPDRQSDSETDMWWLELPYVLVVLMHRGSDPEGPGGLYTLNPSTESQKQTDSSYTVAFEDRGDANNFCFLLESFFEDLGDVRADIVPLSIKELQAAVNSNSLKVIVVKKRQLQLYAGQPFADVEMALHSMVKEMKSAA</sequence>
<dbReference type="PANTHER" id="PTHR34962">
    <property type="entry name" value="EMBRYO DEFECTIVE 1703-RELATED"/>
    <property type="match status" value="1"/>
</dbReference>
<feature type="region of interest" description="Disordered" evidence="1">
    <location>
        <begin position="401"/>
        <end position="442"/>
    </location>
</feature>